<reference evidence="15 16" key="1">
    <citation type="submission" date="2024-06" db="EMBL/GenBank/DDBJ databases">
        <authorList>
            <person name="Kraege A."/>
            <person name="Thomma B."/>
        </authorList>
    </citation>
    <scope>NUCLEOTIDE SEQUENCE [LARGE SCALE GENOMIC DNA]</scope>
</reference>
<dbReference type="Pfam" id="PF26192">
    <property type="entry name" value="RNF157-like_N"/>
    <property type="match status" value="1"/>
</dbReference>
<evidence type="ECO:0000256" key="7">
    <source>
        <dbReference type="ARBA" id="ARBA00022771"/>
    </source>
</evidence>
<evidence type="ECO:0000256" key="6">
    <source>
        <dbReference type="ARBA" id="ARBA00022723"/>
    </source>
</evidence>
<feature type="compositionally biased region" description="Basic residues" evidence="13">
    <location>
        <begin position="1"/>
        <end position="10"/>
    </location>
</feature>
<dbReference type="InterPro" id="IPR013083">
    <property type="entry name" value="Znf_RING/FYVE/PHD"/>
</dbReference>
<accession>A0ABP1FQ59</accession>
<evidence type="ECO:0000256" key="9">
    <source>
        <dbReference type="ARBA" id="ARBA00022833"/>
    </source>
</evidence>
<organism evidence="15 16">
    <name type="scientific">Coccomyxa viridis</name>
    <dbReference type="NCBI Taxonomy" id="1274662"/>
    <lineage>
        <taxon>Eukaryota</taxon>
        <taxon>Viridiplantae</taxon>
        <taxon>Chlorophyta</taxon>
        <taxon>core chlorophytes</taxon>
        <taxon>Trebouxiophyceae</taxon>
        <taxon>Trebouxiophyceae incertae sedis</taxon>
        <taxon>Coccomyxaceae</taxon>
        <taxon>Coccomyxa</taxon>
    </lineage>
</organism>
<feature type="compositionally biased region" description="Polar residues" evidence="13">
    <location>
        <begin position="87"/>
        <end position="96"/>
    </location>
</feature>
<dbReference type="EC" id="2.3.2.27" evidence="3"/>
<comment type="similarity">
    <text evidence="11">Belongs to the RING-type zinc finger family. LOG2 subfamily.</text>
</comment>
<dbReference type="Proteomes" id="UP001497392">
    <property type="component" value="Unassembled WGS sequence"/>
</dbReference>
<dbReference type="PROSITE" id="PS50089">
    <property type="entry name" value="ZF_RING_2"/>
    <property type="match status" value="1"/>
</dbReference>
<evidence type="ECO:0000313" key="16">
    <source>
        <dbReference type="Proteomes" id="UP001497392"/>
    </source>
</evidence>
<evidence type="ECO:0000256" key="12">
    <source>
        <dbReference type="PROSITE-ProRule" id="PRU00175"/>
    </source>
</evidence>
<sequence>MGHSQSRPRPRPQQSAYPPPNIYQQGNNQFYGQDPQQINNGHYRGGWHGPPAYPPMFPPPQHFGAPGGPGSPPLPRPAPQQNRPAFTPQQPGVQEVKQTTTIRNAVNLKKFTLSLVPKEGQPQKLSVRFQVDASEPFVVTIFVVATEDAAKGCQITQTKGSAPEVISYEKRLAAQFPKPEGPEAIIDVSQFEERQLTGTCGDTYPLIIRLECVSDKGKTENHQLQELKPGAPQRSWVQSQTTFATLAKDEEGHWMPRVIKQKIWVDGTSYELQEIYGIENSSAGRSGDSGKQATNPYTDDEERLCVICLVNERNTTVLPCRHMCMCGDCATELRKQTSKCPICRDTVDSMLEIKRPKTVSAKQNVDTSAAVTAAVNEMKLKD</sequence>
<evidence type="ECO:0000256" key="3">
    <source>
        <dbReference type="ARBA" id="ARBA00012483"/>
    </source>
</evidence>
<dbReference type="InterPro" id="IPR045194">
    <property type="entry name" value="MGRN1/RNF157-like"/>
</dbReference>
<dbReference type="CDD" id="cd16789">
    <property type="entry name" value="mRING-HC-C3HC5_MGRN1-like"/>
    <property type="match status" value="1"/>
</dbReference>
<dbReference type="SMART" id="SM00184">
    <property type="entry name" value="RING"/>
    <property type="match status" value="1"/>
</dbReference>
<keyword evidence="7 12" id="KW-0863">Zinc-finger</keyword>
<evidence type="ECO:0000256" key="4">
    <source>
        <dbReference type="ARBA" id="ARBA00022679"/>
    </source>
</evidence>
<keyword evidence="4" id="KW-0808">Transferase</keyword>
<keyword evidence="6" id="KW-0479">Metal-binding</keyword>
<protein>
    <recommendedName>
        <fullName evidence="3">RING-type E3 ubiquitin transferase</fullName>
        <ecNumber evidence="3">2.3.2.27</ecNumber>
    </recommendedName>
</protein>
<keyword evidence="16" id="KW-1185">Reference proteome</keyword>
<dbReference type="InterPro" id="IPR058981">
    <property type="entry name" value="MGRN1/RNF157-like_N"/>
</dbReference>
<feature type="region of interest" description="Disordered" evidence="13">
    <location>
        <begin position="1"/>
        <end position="96"/>
    </location>
</feature>
<evidence type="ECO:0000313" key="15">
    <source>
        <dbReference type="EMBL" id="CAL5220849.1"/>
    </source>
</evidence>
<evidence type="ECO:0000256" key="1">
    <source>
        <dbReference type="ARBA" id="ARBA00000900"/>
    </source>
</evidence>
<evidence type="ECO:0000256" key="11">
    <source>
        <dbReference type="ARBA" id="ARBA00025721"/>
    </source>
</evidence>
<evidence type="ECO:0000256" key="8">
    <source>
        <dbReference type="ARBA" id="ARBA00022786"/>
    </source>
</evidence>
<dbReference type="PANTHER" id="PTHR22996:SF0">
    <property type="entry name" value="RE60872P-RELATED"/>
    <property type="match status" value="1"/>
</dbReference>
<feature type="compositionally biased region" description="Pro residues" evidence="13">
    <location>
        <begin position="51"/>
        <end position="61"/>
    </location>
</feature>
<feature type="compositionally biased region" description="Polar residues" evidence="13">
    <location>
        <begin position="22"/>
        <end position="40"/>
    </location>
</feature>
<evidence type="ECO:0000256" key="2">
    <source>
        <dbReference type="ARBA" id="ARBA00004906"/>
    </source>
</evidence>
<dbReference type="SUPFAM" id="SSF57850">
    <property type="entry name" value="RING/U-box"/>
    <property type="match status" value="1"/>
</dbReference>
<dbReference type="Gene3D" id="3.30.40.10">
    <property type="entry name" value="Zinc/RING finger domain, C3HC4 (zinc finger)"/>
    <property type="match status" value="1"/>
</dbReference>
<evidence type="ECO:0000256" key="13">
    <source>
        <dbReference type="SAM" id="MobiDB-lite"/>
    </source>
</evidence>
<gene>
    <name evidence="15" type="primary">g2933</name>
    <name evidence="15" type="ORF">VP750_LOCUS2508</name>
</gene>
<evidence type="ECO:0000259" key="14">
    <source>
        <dbReference type="PROSITE" id="PS50089"/>
    </source>
</evidence>
<keyword evidence="9" id="KW-0862">Zinc</keyword>
<evidence type="ECO:0000256" key="5">
    <source>
        <dbReference type="ARBA" id="ARBA00022707"/>
    </source>
</evidence>
<name>A0ABP1FQ59_9CHLO</name>
<feature type="compositionally biased region" description="Pro residues" evidence="13">
    <location>
        <begin position="69"/>
        <end position="78"/>
    </location>
</feature>
<comment type="catalytic activity">
    <reaction evidence="1">
        <text>S-ubiquitinyl-[E2 ubiquitin-conjugating enzyme]-L-cysteine + [acceptor protein]-L-lysine = [E2 ubiquitin-conjugating enzyme]-L-cysteine + N(6)-ubiquitinyl-[acceptor protein]-L-lysine.</text>
        <dbReference type="EC" id="2.3.2.27"/>
    </reaction>
</comment>
<feature type="domain" description="RING-type" evidence="14">
    <location>
        <begin position="305"/>
        <end position="344"/>
    </location>
</feature>
<dbReference type="InterPro" id="IPR001841">
    <property type="entry name" value="Znf_RING"/>
</dbReference>
<proteinExistence type="inferred from homology"/>
<dbReference type="EMBL" id="CAXHTA020000004">
    <property type="protein sequence ID" value="CAL5220849.1"/>
    <property type="molecule type" value="Genomic_DNA"/>
</dbReference>
<keyword evidence="8" id="KW-0833">Ubl conjugation pathway</keyword>
<keyword evidence="10" id="KW-0449">Lipoprotein</keyword>
<keyword evidence="5" id="KW-0519">Myristate</keyword>
<comment type="caution">
    <text evidence="15">The sequence shown here is derived from an EMBL/GenBank/DDBJ whole genome shotgun (WGS) entry which is preliminary data.</text>
</comment>
<dbReference type="PANTHER" id="PTHR22996">
    <property type="entry name" value="MAHOGUNIN"/>
    <property type="match status" value="1"/>
</dbReference>
<comment type="pathway">
    <text evidence="2">Protein modification; protein ubiquitination.</text>
</comment>
<dbReference type="InterPro" id="IPR045195">
    <property type="entry name" value="LOG2-like_mRING_C3HC5"/>
</dbReference>
<dbReference type="Pfam" id="PF13920">
    <property type="entry name" value="zf-C3HC4_3"/>
    <property type="match status" value="1"/>
</dbReference>
<evidence type="ECO:0000256" key="10">
    <source>
        <dbReference type="ARBA" id="ARBA00023288"/>
    </source>
</evidence>